<accession>Q4N049</accession>
<dbReference type="OMA" id="IVCYEFE"/>
<gene>
    <name evidence="1" type="ordered locus">TP03_0305</name>
</gene>
<proteinExistence type="predicted"/>
<dbReference type="KEGG" id="tpv:TP03_0305"/>
<protein>
    <submittedName>
        <fullName evidence="1">Uncharacterized protein</fullName>
    </submittedName>
</protein>
<name>Q4N049_THEPA</name>
<dbReference type="GeneID" id="3500273"/>
<reference evidence="1 2" key="1">
    <citation type="journal article" date="2005" name="Science">
        <title>Genome sequence of Theileria parva, a bovine pathogen that transforms lymphocytes.</title>
        <authorList>
            <person name="Gardner M.J."/>
            <person name="Bishop R."/>
            <person name="Shah T."/>
            <person name="de Villiers E.P."/>
            <person name="Carlton J.M."/>
            <person name="Hall N."/>
            <person name="Ren Q."/>
            <person name="Paulsen I.T."/>
            <person name="Pain A."/>
            <person name="Berriman M."/>
            <person name="Wilson R.J.M."/>
            <person name="Sato S."/>
            <person name="Ralph S.A."/>
            <person name="Mann D.J."/>
            <person name="Xiong Z."/>
            <person name="Shallom S.J."/>
            <person name="Weidman J."/>
            <person name="Jiang L."/>
            <person name="Lynn J."/>
            <person name="Weaver B."/>
            <person name="Shoaibi A."/>
            <person name="Domingo A.R."/>
            <person name="Wasawo D."/>
            <person name="Crabtree J."/>
            <person name="Wortman J.R."/>
            <person name="Haas B."/>
            <person name="Angiuoli S.V."/>
            <person name="Creasy T.H."/>
            <person name="Lu C."/>
            <person name="Suh B."/>
            <person name="Silva J.C."/>
            <person name="Utterback T.R."/>
            <person name="Feldblyum T.V."/>
            <person name="Pertea M."/>
            <person name="Allen J."/>
            <person name="Nierman W.C."/>
            <person name="Taracha E.L.N."/>
            <person name="Salzberg S.L."/>
            <person name="White O.R."/>
            <person name="Fitzhugh H.A."/>
            <person name="Morzaria S."/>
            <person name="Venter J.C."/>
            <person name="Fraser C.M."/>
            <person name="Nene V."/>
        </authorList>
    </citation>
    <scope>NUCLEOTIDE SEQUENCE [LARGE SCALE GENOMIC DNA]</scope>
    <source>
        <strain evidence="1 2">Muguga</strain>
    </source>
</reference>
<dbReference type="InParanoid" id="Q4N049"/>
<dbReference type="RefSeq" id="XP_763323.1">
    <property type="nucleotide sequence ID" value="XM_758230.1"/>
</dbReference>
<dbReference type="VEuPathDB" id="PiroplasmaDB:TpMuguga_03g00305"/>
<dbReference type="AlphaFoldDB" id="Q4N049"/>
<dbReference type="CDD" id="cd00350">
    <property type="entry name" value="rubredoxin_like"/>
    <property type="match status" value="1"/>
</dbReference>
<comment type="caution">
    <text evidence="1">The sequence shown here is derived from an EMBL/GenBank/DDBJ whole genome shotgun (WGS) entry which is preliminary data.</text>
</comment>
<organism evidence="1 2">
    <name type="scientific">Theileria parva</name>
    <name type="common">East coast fever infection agent</name>
    <dbReference type="NCBI Taxonomy" id="5875"/>
    <lineage>
        <taxon>Eukaryota</taxon>
        <taxon>Sar</taxon>
        <taxon>Alveolata</taxon>
        <taxon>Apicomplexa</taxon>
        <taxon>Aconoidasida</taxon>
        <taxon>Piroplasmida</taxon>
        <taxon>Theileriidae</taxon>
        <taxon>Theileria</taxon>
    </lineage>
</organism>
<keyword evidence="2" id="KW-1185">Reference proteome</keyword>
<dbReference type="eggNOG" id="ENOG502TN3Q">
    <property type="taxonomic scope" value="Eukaryota"/>
</dbReference>
<dbReference type="Proteomes" id="UP000001949">
    <property type="component" value="Unassembled WGS sequence"/>
</dbReference>
<dbReference type="EMBL" id="AAGK01000005">
    <property type="protein sequence ID" value="EAN31040.1"/>
    <property type="molecule type" value="Genomic_DNA"/>
</dbReference>
<evidence type="ECO:0000313" key="2">
    <source>
        <dbReference type="Proteomes" id="UP000001949"/>
    </source>
</evidence>
<evidence type="ECO:0000313" key="1">
    <source>
        <dbReference type="EMBL" id="EAN31040.1"/>
    </source>
</evidence>
<sequence>MVSIRFLYLNFIYIPNLNKTHPRYGFNILMFSRTVTPVKLFPELTLKFNNFINSLKSTPNPQHHEFVTDVLDLIAKSTNPNLNSILSQHNFEYEDRKNVFKLLVDNWNGKGIPLTIDKLFSLNKVIKGLELDPLTVSEILNTPTNDATISNTKMNVKVNDVKKNNVKMRNEDVERILLFNDLFGAPDFINSLTISHPNINTLNTKKNLLGLEFERMLDFDLNDYLLENPRYLPDLKDVPSLVTIMKQQITEIFGENSSLFRDVTDHDLVSLSISLSELIWEYNYYRHRAKPRISTDVMELLRVDKPLCDDVFAQLVDSRINEIKLIKIPNIVDKPVYSHPLKIFPTLYQLQFQQSLKDFNHWFQHSIDSLLSDNDTLGTVNTEDAVWKYPRAVEEIGGVRPYVRFISDDPGVPPSAGKFPRKFVQRVEGDFEYLTVTPEDRKEFDKVEEDMKMFQHMSQDELAKHFIRKFKSEYQYAKRIKSRLHTLKLLNPNNSTHLTHQMYSEFTQQMGSELTGDTSNDFTGDTSNDFTGDTSVSATTSKQLKTPLECVNELSDVLTGLNYHLMNVRHMSWHLECAGILPVECLYNIKQMGCTITNPKPRTLFFFSHNFLKAFNTITQFTTHHSNSSDTDVVSGNQVFKTGGLSESMRDRVRLFFEAYNSSKSRIPVENDTTSISDDPDYKLNDSELLSAMVKSGAGMRISGELPFGMRLENIDRTNMTPQLAQSSLYRLTISQPDPSYRCKQCNYTVYGHYINLAKGKTIVCYEFEQVRDDPDYKCRNCGATRDHFEIVYRTAERHYELPPYIHFQLNPKFRNVKTP</sequence>